<proteinExistence type="predicted"/>
<evidence type="ECO:0000313" key="2">
    <source>
        <dbReference type="Proteomes" id="UP001186974"/>
    </source>
</evidence>
<organism evidence="1 2">
    <name type="scientific">Coniosporium uncinatum</name>
    <dbReference type="NCBI Taxonomy" id="93489"/>
    <lineage>
        <taxon>Eukaryota</taxon>
        <taxon>Fungi</taxon>
        <taxon>Dikarya</taxon>
        <taxon>Ascomycota</taxon>
        <taxon>Pezizomycotina</taxon>
        <taxon>Dothideomycetes</taxon>
        <taxon>Dothideomycetes incertae sedis</taxon>
        <taxon>Coniosporium</taxon>
    </lineage>
</organism>
<protein>
    <submittedName>
        <fullName evidence="1">Uncharacterized protein</fullName>
    </submittedName>
</protein>
<sequence>MGIAVYITHDISDFFLATSKVLNYLDSPIVGPYFAVFVSIWIYLRHYINLRIFSALFPLPLAPLLHWLTNVVTPSLPGQQQLSSITSSSSSSSLGSSLHQTLDTTFPLFPTWNAQFATTGSYDLNWTTQQYKCWISHLITFALLAALQAVNLFWLFLILRIGYRFVVTKEVEDERSEYDETETEEERLASLGLGEGVPAAAGKDVDRMDGSAEKMVSMGEKMPVPVPEVTLNGVRVSKEQMETPPSRNTRSRGGARRRG</sequence>
<dbReference type="EMBL" id="JAWDJW010009164">
    <property type="protein sequence ID" value="KAK3059719.1"/>
    <property type="molecule type" value="Genomic_DNA"/>
</dbReference>
<accession>A0ACC3CZY1</accession>
<evidence type="ECO:0000313" key="1">
    <source>
        <dbReference type="EMBL" id="KAK3059719.1"/>
    </source>
</evidence>
<dbReference type="Proteomes" id="UP001186974">
    <property type="component" value="Unassembled WGS sequence"/>
</dbReference>
<reference evidence="1" key="1">
    <citation type="submission" date="2024-09" db="EMBL/GenBank/DDBJ databases">
        <title>Black Yeasts Isolated from many extreme environments.</title>
        <authorList>
            <person name="Coleine C."/>
            <person name="Stajich J.E."/>
            <person name="Selbmann L."/>
        </authorList>
    </citation>
    <scope>NUCLEOTIDE SEQUENCE</scope>
    <source>
        <strain evidence="1">CCFEE 5737</strain>
    </source>
</reference>
<keyword evidence="2" id="KW-1185">Reference proteome</keyword>
<comment type="caution">
    <text evidence="1">The sequence shown here is derived from an EMBL/GenBank/DDBJ whole genome shotgun (WGS) entry which is preliminary data.</text>
</comment>
<gene>
    <name evidence="1" type="ORF">LTS18_010202</name>
</gene>
<name>A0ACC3CZY1_9PEZI</name>